<proteinExistence type="inferred from homology"/>
<dbReference type="Gene3D" id="3.90.226.10">
    <property type="entry name" value="2-enoyl-CoA Hydratase, Chain A, domain 1"/>
    <property type="match status" value="1"/>
</dbReference>
<dbReference type="InterPro" id="IPR029045">
    <property type="entry name" value="ClpP/crotonase-like_dom_sf"/>
</dbReference>
<dbReference type="Proteomes" id="UP000196240">
    <property type="component" value="Unassembled WGS sequence"/>
</dbReference>
<dbReference type="Gene3D" id="1.10.12.10">
    <property type="entry name" value="Lyase 2-enoyl-coa Hydratase, Chain A, domain 2"/>
    <property type="match status" value="1"/>
</dbReference>
<name>A0A1R7Q8F1_ACIJO</name>
<evidence type="ECO:0000256" key="1">
    <source>
        <dbReference type="ARBA" id="ARBA00005254"/>
    </source>
</evidence>
<dbReference type="InterPro" id="IPR001753">
    <property type="entry name" value="Enoyl-CoA_hydra/iso"/>
</dbReference>
<dbReference type="PANTHER" id="PTHR43802:SF1">
    <property type="entry name" value="IP11341P-RELATED"/>
    <property type="match status" value="1"/>
</dbReference>
<dbReference type="CDD" id="cd06558">
    <property type="entry name" value="crotonase-like"/>
    <property type="match status" value="1"/>
</dbReference>
<accession>A0A1R7Q8F1</accession>
<gene>
    <name evidence="2" type="primary">paaF_1</name>
    <name evidence="2" type="ORF">ACNJC6_00116</name>
</gene>
<protein>
    <submittedName>
        <fullName evidence="2">2,3-dehydroadipyl-CoA hydratase</fullName>
        <ecNumber evidence="2">4.2.1.17</ecNumber>
    </submittedName>
</protein>
<evidence type="ECO:0000313" key="2">
    <source>
        <dbReference type="EMBL" id="SJX20528.1"/>
    </source>
</evidence>
<dbReference type="RefSeq" id="WP_087010491.1">
    <property type="nucleotide sequence ID" value="NZ_FUUY01000001.1"/>
</dbReference>
<keyword evidence="2" id="KW-0456">Lyase</keyword>
<dbReference type="EC" id="4.2.1.17" evidence="2"/>
<dbReference type="GO" id="GO:0004300">
    <property type="term" value="F:enoyl-CoA hydratase activity"/>
    <property type="evidence" value="ECO:0007669"/>
    <property type="project" value="UniProtKB-EC"/>
</dbReference>
<sequence>MSEQQGRVSREVRGSLFLIGLDRAAKRNAFDSHMIHDLSLALTEYEDDPALRCAVIFAHGEHFTAGLDLVELQPKLTAGVFDFPASQINPWGTSSRPRTKPVVVAVQGFCFTAGIELMLNADVVIADANTQFAQMEVQRGILPFGGATVRFVQAAGWNKAMRYLLTGDSFNAQVALDLNLITEVVEASTPNAAVERALALAESIAQAAPLAVQATLASAQQAVQHGADYAFEHLQEHLGPLLKTQDVQEGVMAMLQRRPAQFKGQ</sequence>
<dbReference type="AlphaFoldDB" id="A0A1R7Q8F1"/>
<evidence type="ECO:0000313" key="3">
    <source>
        <dbReference type="Proteomes" id="UP000196240"/>
    </source>
</evidence>
<dbReference type="NCBIfam" id="NF005126">
    <property type="entry name" value="PRK06563.1"/>
    <property type="match status" value="1"/>
</dbReference>
<dbReference type="SUPFAM" id="SSF52096">
    <property type="entry name" value="ClpP/crotonase"/>
    <property type="match status" value="1"/>
</dbReference>
<dbReference type="EMBL" id="FUUY01000001">
    <property type="protein sequence ID" value="SJX20528.1"/>
    <property type="molecule type" value="Genomic_DNA"/>
</dbReference>
<dbReference type="InterPro" id="IPR014748">
    <property type="entry name" value="Enoyl-CoA_hydra_C"/>
</dbReference>
<dbReference type="Pfam" id="PF00378">
    <property type="entry name" value="ECH_1"/>
    <property type="match status" value="1"/>
</dbReference>
<reference evidence="2 3" key="1">
    <citation type="submission" date="2017-02" db="EMBL/GenBank/DDBJ databases">
        <authorList>
            <person name="Peterson S.W."/>
        </authorList>
    </citation>
    <scope>NUCLEOTIDE SEQUENCE [LARGE SCALE GENOMIC DNA]</scope>
    <source>
        <strain evidence="2">C6</strain>
    </source>
</reference>
<comment type="similarity">
    <text evidence="1">Belongs to the enoyl-CoA hydratase/isomerase family.</text>
</comment>
<dbReference type="PANTHER" id="PTHR43802">
    <property type="entry name" value="ENOYL-COA HYDRATASE"/>
    <property type="match status" value="1"/>
</dbReference>
<organism evidence="2 3">
    <name type="scientific">Acinetobacter johnsonii</name>
    <dbReference type="NCBI Taxonomy" id="40214"/>
    <lineage>
        <taxon>Bacteria</taxon>
        <taxon>Pseudomonadati</taxon>
        <taxon>Pseudomonadota</taxon>
        <taxon>Gammaproteobacteria</taxon>
        <taxon>Moraxellales</taxon>
        <taxon>Moraxellaceae</taxon>
        <taxon>Acinetobacter</taxon>
    </lineage>
</organism>